<comment type="similarity">
    <text evidence="2">Belongs to the peptidase M13 family.</text>
</comment>
<dbReference type="OrthoDB" id="5858067at2759"/>
<evidence type="ECO:0000256" key="5">
    <source>
        <dbReference type="ARBA" id="ARBA00022801"/>
    </source>
</evidence>
<dbReference type="Gene3D" id="1.10.1380.10">
    <property type="entry name" value="Neutral endopeptidase , domain2"/>
    <property type="match status" value="1"/>
</dbReference>
<dbReference type="Proteomes" id="UP000230423">
    <property type="component" value="Unassembled WGS sequence"/>
</dbReference>
<dbReference type="InterPro" id="IPR012337">
    <property type="entry name" value="RNaseH-like_sf"/>
</dbReference>
<dbReference type="Pfam" id="PF02460">
    <property type="entry name" value="Patched"/>
    <property type="match status" value="1"/>
</dbReference>
<keyword evidence="11" id="KW-1185">Reference proteome</keyword>
<dbReference type="Pfam" id="PF05649">
    <property type="entry name" value="Peptidase_M13_N"/>
    <property type="match status" value="1"/>
</dbReference>
<dbReference type="InterPro" id="IPR000718">
    <property type="entry name" value="Peptidase_M13"/>
</dbReference>
<keyword evidence="6" id="KW-0862">Zinc</keyword>
<evidence type="ECO:0000256" key="7">
    <source>
        <dbReference type="ARBA" id="ARBA00023049"/>
    </source>
</evidence>
<dbReference type="InterPro" id="IPR018497">
    <property type="entry name" value="Peptidase_M13_C"/>
</dbReference>
<organism evidence="10 11">
    <name type="scientific">Teladorsagia circumcincta</name>
    <name type="common">Brown stomach worm</name>
    <name type="synonym">Ostertagia circumcincta</name>
    <dbReference type="NCBI Taxonomy" id="45464"/>
    <lineage>
        <taxon>Eukaryota</taxon>
        <taxon>Metazoa</taxon>
        <taxon>Ecdysozoa</taxon>
        <taxon>Nematoda</taxon>
        <taxon>Chromadorea</taxon>
        <taxon>Rhabditida</taxon>
        <taxon>Rhabditina</taxon>
        <taxon>Rhabditomorpha</taxon>
        <taxon>Strongyloidea</taxon>
        <taxon>Trichostrongylidae</taxon>
        <taxon>Teladorsagia</taxon>
    </lineage>
</organism>
<keyword evidence="7" id="KW-0482">Metalloprotease</keyword>
<name>A0A2G9UT93_TELCI</name>
<comment type="cofactor">
    <cofactor evidence="1">
        <name>Zn(2+)</name>
        <dbReference type="ChEBI" id="CHEBI:29105"/>
    </cofactor>
</comment>
<dbReference type="SUPFAM" id="SSF53098">
    <property type="entry name" value="Ribonuclease H-like"/>
    <property type="match status" value="1"/>
</dbReference>
<proteinExistence type="inferred from homology"/>
<evidence type="ECO:0000256" key="3">
    <source>
        <dbReference type="ARBA" id="ARBA00022670"/>
    </source>
</evidence>
<dbReference type="InterPro" id="IPR042089">
    <property type="entry name" value="Peptidase_M13_dom_2"/>
</dbReference>
<evidence type="ECO:0000256" key="2">
    <source>
        <dbReference type="ARBA" id="ARBA00007357"/>
    </source>
</evidence>
<dbReference type="InterPro" id="IPR050951">
    <property type="entry name" value="Retrovirus_Pol_polyprotein"/>
</dbReference>
<keyword evidence="4" id="KW-0479">Metal-binding</keyword>
<feature type="transmembrane region" description="Helical" evidence="8">
    <location>
        <begin position="700"/>
        <end position="724"/>
    </location>
</feature>
<dbReference type="InterPro" id="IPR003392">
    <property type="entry name" value="PTHD_SSD"/>
</dbReference>
<evidence type="ECO:0000256" key="1">
    <source>
        <dbReference type="ARBA" id="ARBA00001947"/>
    </source>
</evidence>
<dbReference type="Gene3D" id="3.30.420.10">
    <property type="entry name" value="Ribonuclease H-like superfamily/Ribonuclease H"/>
    <property type="match status" value="1"/>
</dbReference>
<keyword evidence="8" id="KW-0812">Transmembrane</keyword>
<keyword evidence="8" id="KW-1133">Transmembrane helix</keyword>
<evidence type="ECO:0000313" key="10">
    <source>
        <dbReference type="EMBL" id="PIO73471.1"/>
    </source>
</evidence>
<dbReference type="GO" id="GO:0003676">
    <property type="term" value="F:nucleic acid binding"/>
    <property type="evidence" value="ECO:0007669"/>
    <property type="project" value="InterPro"/>
</dbReference>
<dbReference type="InterPro" id="IPR024079">
    <property type="entry name" value="MetalloPept_cat_dom_sf"/>
</dbReference>
<dbReference type="PANTHER" id="PTHR37984">
    <property type="entry name" value="PROTEIN CBG26694"/>
    <property type="match status" value="1"/>
</dbReference>
<dbReference type="SUPFAM" id="SSF55486">
    <property type="entry name" value="Metalloproteases ('zincins'), catalytic domain"/>
    <property type="match status" value="2"/>
</dbReference>
<dbReference type="Gene3D" id="3.40.390.10">
    <property type="entry name" value="Collagenase (Catalytic Domain)"/>
    <property type="match status" value="2"/>
</dbReference>
<evidence type="ECO:0000256" key="6">
    <source>
        <dbReference type="ARBA" id="ARBA00022833"/>
    </source>
</evidence>
<dbReference type="GO" id="GO:0016020">
    <property type="term" value="C:membrane"/>
    <property type="evidence" value="ECO:0007669"/>
    <property type="project" value="InterPro"/>
</dbReference>
<dbReference type="EMBL" id="KZ345452">
    <property type="protein sequence ID" value="PIO73471.1"/>
    <property type="molecule type" value="Genomic_DNA"/>
</dbReference>
<keyword evidence="3" id="KW-0645">Protease</keyword>
<dbReference type="InterPro" id="IPR036397">
    <property type="entry name" value="RNaseH_sf"/>
</dbReference>
<dbReference type="AlphaFoldDB" id="A0A2G9UT93"/>
<evidence type="ECO:0000256" key="8">
    <source>
        <dbReference type="SAM" id="Phobius"/>
    </source>
</evidence>
<dbReference type="InterPro" id="IPR008753">
    <property type="entry name" value="Peptidase_M13_N"/>
</dbReference>
<keyword evidence="5" id="KW-0378">Hydrolase</keyword>
<dbReference type="Pfam" id="PF01431">
    <property type="entry name" value="Peptidase_M13"/>
    <property type="match status" value="1"/>
</dbReference>
<accession>A0A2G9UT93</accession>
<feature type="domain" description="Integrase catalytic" evidence="9">
    <location>
        <begin position="5"/>
        <end position="170"/>
    </location>
</feature>
<dbReference type="GO" id="GO:0015074">
    <property type="term" value="P:DNA integration"/>
    <property type="evidence" value="ECO:0007669"/>
    <property type="project" value="InterPro"/>
</dbReference>
<sequence length="744" mass="83927">MFLPKPNSPWTRVHADFAGPMSGRIYLILNAYSKWPEIVQMSSISSTATIQVMKDIAKFGNPTTLVTDNGTQFTSAQFALFCRSRGINHICMSPFHPQSNGQAERFVVTFKRGLAKLKGEEPTMKYIAADIGVSFKNTNAAPHIKDVVDLMYDLHDVPIPSKEALLENVNFVNFSRFMKLSEVDRTIYQVNWTEYMLLVAPPETHNYIMADPLVAVPGIEYIERSGFDVVDIDITVNEWFASTMDAAIPQERKDICFFETRKRFPVVVMSMYARSRSTKVLRPLAEEMAAAIVSALKDEIKGNKWMSTDFKKAVLEKVGKIGWSLIDDDLFHDDSSLDKNYTEYTGIANQPFLAMVERVNHILRKEEFMRLVKPSDVKKMLKKFSYKESKVRGCPEAATAPLPSGAKRTPSCRGTEHKVVTVMLEVLLTISDSKKGRKFDGDGNYRRWWDDDWIKQYNEKANCYVEQYGKVKIPKFNIALNGTLSLAENTADNEGLKIAHEAYKLYLAKHDDTPNIESVHGFSADQLFFLGVALDDLELYTPTDAQARVEVRELDSLFHINDSDPFYATRRPDQICVSNPMVEMFKLLLVSDRSFVNRSIDEMTLGQITEAVHLDAGSIIHLLGGVTLDSEKRIAGAKAMMLPYALRHSAVGEDWLAEQWELRLADFLLHYDSPVIRANWWTYETLAAESARDRNQLIRLAVGGVISAAMAIASAIGLLLLLGFGMTSVAYSMPFIVFCTFQIC</sequence>
<dbReference type="GO" id="GO:0006508">
    <property type="term" value="P:proteolysis"/>
    <property type="evidence" value="ECO:0007669"/>
    <property type="project" value="UniProtKB-KW"/>
</dbReference>
<gene>
    <name evidence="10" type="ORF">TELCIR_04559</name>
</gene>
<evidence type="ECO:0000313" key="11">
    <source>
        <dbReference type="Proteomes" id="UP000230423"/>
    </source>
</evidence>
<reference evidence="10 11" key="1">
    <citation type="submission" date="2015-09" db="EMBL/GenBank/DDBJ databases">
        <title>Draft genome of the parasitic nematode Teladorsagia circumcincta isolate WARC Sus (inbred).</title>
        <authorList>
            <person name="Mitreva M."/>
        </authorList>
    </citation>
    <scope>NUCLEOTIDE SEQUENCE [LARGE SCALE GENOMIC DNA]</scope>
    <source>
        <strain evidence="10 11">S</strain>
    </source>
</reference>
<dbReference type="PROSITE" id="PS51885">
    <property type="entry name" value="NEPRILYSIN"/>
    <property type="match status" value="1"/>
</dbReference>
<dbReference type="Pfam" id="PF00665">
    <property type="entry name" value="rve"/>
    <property type="match status" value="1"/>
</dbReference>
<dbReference type="GO" id="GO:0004222">
    <property type="term" value="F:metalloendopeptidase activity"/>
    <property type="evidence" value="ECO:0007669"/>
    <property type="project" value="InterPro"/>
</dbReference>
<keyword evidence="8" id="KW-0472">Membrane</keyword>
<evidence type="ECO:0000256" key="4">
    <source>
        <dbReference type="ARBA" id="ARBA00022723"/>
    </source>
</evidence>
<protein>
    <submittedName>
        <fullName evidence="10">Integrase core domain protein</fullName>
    </submittedName>
</protein>
<evidence type="ECO:0000259" key="9">
    <source>
        <dbReference type="PROSITE" id="PS50994"/>
    </source>
</evidence>
<dbReference type="InterPro" id="IPR001584">
    <property type="entry name" value="Integrase_cat-core"/>
</dbReference>
<dbReference type="PROSITE" id="PS50994">
    <property type="entry name" value="INTEGRASE"/>
    <property type="match status" value="1"/>
</dbReference>
<dbReference type="GO" id="GO:0046872">
    <property type="term" value="F:metal ion binding"/>
    <property type="evidence" value="ECO:0007669"/>
    <property type="project" value="UniProtKB-KW"/>
</dbReference>
<dbReference type="PANTHER" id="PTHR37984:SF5">
    <property type="entry name" value="PROTEIN NYNRIN-LIKE"/>
    <property type="match status" value="1"/>
</dbReference>